<evidence type="ECO:0000313" key="2">
    <source>
        <dbReference type="EMBL" id="KAG8189668.1"/>
    </source>
</evidence>
<feature type="compositionally biased region" description="Basic residues" evidence="1">
    <location>
        <begin position="187"/>
        <end position="209"/>
    </location>
</feature>
<feature type="region of interest" description="Disordered" evidence="1">
    <location>
        <begin position="122"/>
        <end position="209"/>
    </location>
</feature>
<dbReference type="AlphaFoldDB" id="A0AAV6V0Q3"/>
<name>A0AAV6V0Q3_9ARAC</name>
<keyword evidence="3" id="KW-1185">Reference proteome</keyword>
<dbReference type="EMBL" id="JAFNEN010000207">
    <property type="protein sequence ID" value="KAG8189668.1"/>
    <property type="molecule type" value="Genomic_DNA"/>
</dbReference>
<evidence type="ECO:0000313" key="3">
    <source>
        <dbReference type="Proteomes" id="UP000827092"/>
    </source>
</evidence>
<evidence type="ECO:0000256" key="1">
    <source>
        <dbReference type="SAM" id="MobiDB-lite"/>
    </source>
</evidence>
<feature type="compositionally biased region" description="Polar residues" evidence="1">
    <location>
        <begin position="145"/>
        <end position="156"/>
    </location>
</feature>
<comment type="caution">
    <text evidence="2">The sequence shown here is derived from an EMBL/GenBank/DDBJ whole genome shotgun (WGS) entry which is preliminary data.</text>
</comment>
<dbReference type="Proteomes" id="UP000827092">
    <property type="component" value="Unassembled WGS sequence"/>
</dbReference>
<protein>
    <submittedName>
        <fullName evidence="2">Uncharacterized protein</fullName>
    </submittedName>
</protein>
<sequence>MSKKEVNPCKKVTVDEVVNGLISINYLEKIREELKGELENSKSYKALMQLAESNIYNPSNITNTPLTNQDVQNTKEKMKEVSSLVLDLDYNITEAVSKKLIDSKCFIEAFIKRVSNLKQIETEQSSSSKHGENQEDSSDAKLNSESDSSVHTSELSSFEEDLIVPNEVLTKDDGQKRISFNAANQAKPRKSKKKKSKRGKNSKKSSKRT</sequence>
<accession>A0AAV6V0Q3</accession>
<proteinExistence type="predicted"/>
<gene>
    <name evidence="2" type="ORF">JTE90_022483</name>
</gene>
<reference evidence="2 3" key="1">
    <citation type="journal article" date="2022" name="Nat. Ecol. Evol.">
        <title>A masculinizing supergene underlies an exaggerated male reproductive morph in a spider.</title>
        <authorList>
            <person name="Hendrickx F."/>
            <person name="De Corte Z."/>
            <person name="Sonet G."/>
            <person name="Van Belleghem S.M."/>
            <person name="Kostlbacher S."/>
            <person name="Vangestel C."/>
        </authorList>
    </citation>
    <scope>NUCLEOTIDE SEQUENCE [LARGE SCALE GENOMIC DNA]</scope>
    <source>
        <strain evidence="2">W744_W776</strain>
    </source>
</reference>
<organism evidence="2 3">
    <name type="scientific">Oedothorax gibbosus</name>
    <dbReference type="NCBI Taxonomy" id="931172"/>
    <lineage>
        <taxon>Eukaryota</taxon>
        <taxon>Metazoa</taxon>
        <taxon>Ecdysozoa</taxon>
        <taxon>Arthropoda</taxon>
        <taxon>Chelicerata</taxon>
        <taxon>Arachnida</taxon>
        <taxon>Araneae</taxon>
        <taxon>Araneomorphae</taxon>
        <taxon>Entelegynae</taxon>
        <taxon>Araneoidea</taxon>
        <taxon>Linyphiidae</taxon>
        <taxon>Erigoninae</taxon>
        <taxon>Oedothorax</taxon>
    </lineage>
</organism>
<feature type="compositionally biased region" description="Basic and acidic residues" evidence="1">
    <location>
        <begin position="129"/>
        <end position="144"/>
    </location>
</feature>